<proteinExistence type="predicted"/>
<sequence length="404" mass="46026">MGMLSLNRLMLKQERRRRRRIQARNGSTLVPWKRDSLCQEGSRPQGGERSTFSGPNLPQDIWCHIHSLMPLRDSGRSACVSHKFLCSWRYHPKLIFTEETLGLKQNTYQTSDRTKVFTSRVDQVLKNHSGVGVKSLKIVIDDHHKVDSCQINSWLQSAITPGIEEVTLFLDANYRGEYNFPCSLLLDGRGNSIRYAITKLPSIVPHLESLTVFSGSERVNTPMVTNQFLHLKYLNIDLADDDDDETAFRSYDYLSLVSFLDASPVLETFILSVNQRDMHHESVFGVASSHLRQITEHKHHRLKKVRINGFCSAKSMVELTCHILENATALGSLTLDTIFSQAKDADDTVRCSGKCVFQSRQMIVEAHKALKVIERYILDRVPSSMVKLNVRRPCIRCHAIDESL</sequence>
<evidence type="ECO:0000313" key="4">
    <source>
        <dbReference type="Proteomes" id="UP001497457"/>
    </source>
</evidence>
<gene>
    <name evidence="3" type="ORF">URODEC1_LOCUS77886</name>
</gene>
<dbReference type="PANTHER" id="PTHR34145:SF78">
    <property type="entry name" value="FBD DOMAIN-CONTAINING PROTEIN"/>
    <property type="match status" value="1"/>
</dbReference>
<accession>A0ABC9CS08</accession>
<dbReference type="SUPFAM" id="SSF81383">
    <property type="entry name" value="F-box domain"/>
    <property type="match status" value="1"/>
</dbReference>
<feature type="domain" description="At1g61320/AtMIF1 LRR" evidence="2">
    <location>
        <begin position="194"/>
        <end position="394"/>
    </location>
</feature>
<protein>
    <recommendedName>
        <fullName evidence="5">FBD domain-containing protein</fullName>
    </recommendedName>
</protein>
<dbReference type="InterPro" id="IPR001810">
    <property type="entry name" value="F-box_dom"/>
</dbReference>
<dbReference type="InterPro" id="IPR053772">
    <property type="entry name" value="At1g61320/At1g61330-like"/>
</dbReference>
<dbReference type="InterPro" id="IPR036047">
    <property type="entry name" value="F-box-like_dom_sf"/>
</dbReference>
<keyword evidence="4" id="KW-1185">Reference proteome</keyword>
<feature type="domain" description="F-box" evidence="1">
    <location>
        <begin position="56"/>
        <end position="92"/>
    </location>
</feature>
<evidence type="ECO:0000259" key="1">
    <source>
        <dbReference type="Pfam" id="PF00646"/>
    </source>
</evidence>
<dbReference type="InterPro" id="IPR055357">
    <property type="entry name" value="LRR_At1g61320_AtMIF1"/>
</dbReference>
<reference evidence="3" key="1">
    <citation type="submission" date="2024-10" db="EMBL/GenBank/DDBJ databases">
        <authorList>
            <person name="Ryan C."/>
        </authorList>
    </citation>
    <scope>NUCLEOTIDE SEQUENCE [LARGE SCALE GENOMIC DNA]</scope>
</reference>
<evidence type="ECO:0000259" key="2">
    <source>
        <dbReference type="Pfam" id="PF23622"/>
    </source>
</evidence>
<dbReference type="EMBL" id="OZ075140">
    <property type="protein sequence ID" value="CAL5025081.1"/>
    <property type="molecule type" value="Genomic_DNA"/>
</dbReference>
<dbReference type="PANTHER" id="PTHR34145">
    <property type="entry name" value="OS02G0105600 PROTEIN"/>
    <property type="match status" value="1"/>
</dbReference>
<organism evidence="3 4">
    <name type="scientific">Urochloa decumbens</name>
    <dbReference type="NCBI Taxonomy" id="240449"/>
    <lineage>
        <taxon>Eukaryota</taxon>
        <taxon>Viridiplantae</taxon>
        <taxon>Streptophyta</taxon>
        <taxon>Embryophyta</taxon>
        <taxon>Tracheophyta</taxon>
        <taxon>Spermatophyta</taxon>
        <taxon>Magnoliopsida</taxon>
        <taxon>Liliopsida</taxon>
        <taxon>Poales</taxon>
        <taxon>Poaceae</taxon>
        <taxon>PACMAD clade</taxon>
        <taxon>Panicoideae</taxon>
        <taxon>Panicodae</taxon>
        <taxon>Paniceae</taxon>
        <taxon>Melinidinae</taxon>
        <taxon>Urochloa</taxon>
    </lineage>
</organism>
<dbReference type="AlphaFoldDB" id="A0ABC9CS08"/>
<dbReference type="Pfam" id="PF23622">
    <property type="entry name" value="LRR_At1g61320_AtMIF1"/>
    <property type="match status" value="1"/>
</dbReference>
<dbReference type="Proteomes" id="UP001497457">
    <property type="component" value="Chromosome 30rd"/>
</dbReference>
<evidence type="ECO:0000313" key="3">
    <source>
        <dbReference type="EMBL" id="CAL5025081.1"/>
    </source>
</evidence>
<name>A0ABC9CS08_9POAL</name>
<dbReference type="Pfam" id="PF00646">
    <property type="entry name" value="F-box"/>
    <property type="match status" value="1"/>
</dbReference>
<evidence type="ECO:0008006" key="5">
    <source>
        <dbReference type="Google" id="ProtNLM"/>
    </source>
</evidence>